<dbReference type="InterPro" id="IPR003598">
    <property type="entry name" value="Ig_sub2"/>
</dbReference>
<dbReference type="Gene3D" id="2.60.120.260">
    <property type="entry name" value="Galactose-binding domain-like"/>
    <property type="match status" value="1"/>
</dbReference>
<dbReference type="NCBIfam" id="NF033679">
    <property type="entry name" value="DNRLRE_dom"/>
    <property type="match status" value="2"/>
</dbReference>
<dbReference type="PANTHER" id="PTHR19328">
    <property type="entry name" value="HEDGEHOG-INTERACTING PROTEIN"/>
    <property type="match status" value="1"/>
</dbReference>
<dbReference type="InterPro" id="IPR011041">
    <property type="entry name" value="Quinoprot_gluc/sorb_DH_b-prop"/>
</dbReference>
<dbReference type="EMBL" id="LWBP01000210">
    <property type="protein sequence ID" value="OQP53515.1"/>
    <property type="molecule type" value="Genomic_DNA"/>
</dbReference>
<accession>A0A1V9F5F5</accession>
<dbReference type="InterPro" id="IPR000421">
    <property type="entry name" value="FA58C"/>
</dbReference>
<dbReference type="SMART" id="SM00409">
    <property type="entry name" value="IG"/>
    <property type="match status" value="1"/>
</dbReference>
<dbReference type="InterPro" id="IPR055372">
    <property type="entry name" value="CBM96"/>
</dbReference>
<keyword evidence="2" id="KW-0964">Secreted</keyword>
<dbReference type="Proteomes" id="UP000192276">
    <property type="component" value="Unassembled WGS sequence"/>
</dbReference>
<comment type="caution">
    <text evidence="6">The sequence shown here is derived from an EMBL/GenBank/DDBJ whole genome shotgun (WGS) entry which is preliminary data.</text>
</comment>
<organism evidence="6 7">
    <name type="scientific">Niastella populi</name>
    <dbReference type="NCBI Taxonomy" id="550983"/>
    <lineage>
        <taxon>Bacteria</taxon>
        <taxon>Pseudomonadati</taxon>
        <taxon>Bacteroidota</taxon>
        <taxon>Chitinophagia</taxon>
        <taxon>Chitinophagales</taxon>
        <taxon>Chitinophagaceae</taxon>
        <taxon>Niastella</taxon>
    </lineage>
</organism>
<keyword evidence="3" id="KW-0732">Signal</keyword>
<reference evidence="7" key="1">
    <citation type="submission" date="2016-04" db="EMBL/GenBank/DDBJ databases">
        <authorList>
            <person name="Chen L."/>
            <person name="Zhuang W."/>
            <person name="Wang G."/>
        </authorList>
    </citation>
    <scope>NUCLEOTIDE SEQUENCE [LARGE SCALE GENOMIC DNA]</scope>
    <source>
        <strain evidence="7">208</strain>
    </source>
</reference>
<comment type="subcellular location">
    <subcellularLocation>
        <location evidence="1">Secreted</location>
    </subcellularLocation>
</comment>
<dbReference type="RefSeq" id="WP_081169392.1">
    <property type="nucleotide sequence ID" value="NZ_LWBP01000210.1"/>
</dbReference>
<evidence type="ECO:0000256" key="2">
    <source>
        <dbReference type="ARBA" id="ARBA00022525"/>
    </source>
</evidence>
<evidence type="ECO:0000256" key="3">
    <source>
        <dbReference type="ARBA" id="ARBA00022729"/>
    </source>
</evidence>
<evidence type="ECO:0000256" key="1">
    <source>
        <dbReference type="ARBA" id="ARBA00004613"/>
    </source>
</evidence>
<feature type="domain" description="Ig-like" evidence="5">
    <location>
        <begin position="378"/>
        <end position="458"/>
    </location>
</feature>
<proteinExistence type="predicted"/>
<dbReference type="Pfam" id="PF18962">
    <property type="entry name" value="Por_Secre_tail"/>
    <property type="match status" value="1"/>
</dbReference>
<evidence type="ECO:0000313" key="6">
    <source>
        <dbReference type="EMBL" id="OQP53515.1"/>
    </source>
</evidence>
<dbReference type="PROSITE" id="PS50022">
    <property type="entry name" value="FA58C_3"/>
    <property type="match status" value="1"/>
</dbReference>
<dbReference type="SMART" id="SM00408">
    <property type="entry name" value="IGc2"/>
    <property type="match status" value="1"/>
</dbReference>
<dbReference type="STRING" id="550983.A4R26_05900"/>
<name>A0A1V9F5F5_9BACT</name>
<dbReference type="InterPro" id="IPR012938">
    <property type="entry name" value="Glc/Sorbosone_DH"/>
</dbReference>
<dbReference type="Pfam" id="PF13927">
    <property type="entry name" value="Ig_3"/>
    <property type="match status" value="1"/>
</dbReference>
<dbReference type="SUPFAM" id="SSF48726">
    <property type="entry name" value="Immunoglobulin"/>
    <property type="match status" value="1"/>
</dbReference>
<dbReference type="Pfam" id="PF00754">
    <property type="entry name" value="F5_F8_type_C"/>
    <property type="match status" value="1"/>
</dbReference>
<protein>
    <recommendedName>
        <fullName evidence="8">Ig-like domain-containing protein</fullName>
    </recommendedName>
</protein>
<dbReference type="InterPro" id="IPR026444">
    <property type="entry name" value="Secre_tail"/>
</dbReference>
<dbReference type="GO" id="GO:0005576">
    <property type="term" value="C:extracellular region"/>
    <property type="evidence" value="ECO:0007669"/>
    <property type="project" value="UniProtKB-SubCell"/>
</dbReference>
<dbReference type="InterPro" id="IPR003599">
    <property type="entry name" value="Ig_sub"/>
</dbReference>
<sequence length="1233" mass="131487">MKKRNILKAWPAWPTLFILLLLLFSKVQGQTLPANFQRVQVTASLSNPTAMAFTPDGRVLICQQSGQLRVVKNGSLLSTPAVSLSVNTSGERGLIGVAIDPNFTTNQFIYLYYTHTSGPHNRVSRFTMTGDVAGSETPILDLPTLSGIYHNGGALAFGNDGKLYVAVGENQVGSNSQNLDNYLGKLLRINSDGTVPAGNPFTGNAARSRIWAYGLRNPFTIASDPVSGKIFVNDVGNATWEEINDATTGGRNFGWPSKEGMCTSGCTGFTNPIYVYATNRNDPPPAGQGCAINGGTFFNGAISNYPSTYNGRYFFLDYCGTWIDHINPAATSPTRSNFGTNLGSGLVYVKQGTDGNLYYLSRNNNALYRIIYTGTQAPVITTQPQSITISQGNTATFSVTATGNPAPTYQWRKNGTAISGATSATYTITNVQPSHAGTYSVVVTNNAGSVTSNNATLTVTQPNTPPVAAITSPVNGASFRAGTTISFSGTGTDAENGNLPAANFEWWVDFHHANHIHPGPEIADGVSNGSFPISAEGHVETDIWYRLYLVVRDAQGARDTTYVEIFPILSTLSLRTVPAGLQIRLDDVPFTAPYNTPALSGMVRPMEAISPQTVNGTTYLFDHWEHGGAALQNINITDNDATYTAHFRVAPPALSYTPIHDAYVRDGTNAGTNFGTTDSTLLITKLAPGAQLNNARESYLLFDLTSLTGNVASVQLKVFGKVDLTTVPAVPVGVFSVANTSWAENTITWNNKPASSVAALASTTVTNAAATYYTWDVTSYVKAELAAGRKRIALALKSEQAHDPRIFWNSSESGSNPPVLSVIADGGEPACEPVTASGNDGNVPANVLDNDLNTRWSANGDGQWIQLCLANAATVTGVQIAFYGGNTRTSTFDILTGNDGVNFTNAATGVVSSGSTLNLETFTFTPRSAKYVRIVGHGNSVNAWNSYTEVKIQTGSGGETITLVPVQDAYVRDGANAGITHGVTDSTLLITKVNPSTTTGNNRETYLRFDAGGISNVSSATLSVYGKVDLTTVPSVPVGVFPVSNITWTENALTWNNKPVSGNTALASATVTNSAYAYITWDVTDYVQSELQAGRTGISLALKSQAAHEPRIFWNSSEFGSNAPRLVITTNGSTARTSTRAERLVSDVLKLTLGSYPNPFRETGTITFSLPAPGHTQLAAFDMTGKQVKVLVNAWLQAGDHRTSLNMKQLPAGIYLLKLVYNGKIVTRKLLKE</sequence>
<dbReference type="PANTHER" id="PTHR19328:SF13">
    <property type="entry name" value="HIPL1 PROTEIN"/>
    <property type="match status" value="1"/>
</dbReference>
<dbReference type="InterPro" id="IPR007110">
    <property type="entry name" value="Ig-like_dom"/>
</dbReference>
<dbReference type="Pfam" id="PF24517">
    <property type="entry name" value="CBM96"/>
    <property type="match status" value="2"/>
</dbReference>
<gene>
    <name evidence="6" type="ORF">A4R26_05900</name>
</gene>
<evidence type="ECO:0000259" key="4">
    <source>
        <dbReference type="PROSITE" id="PS50022"/>
    </source>
</evidence>
<dbReference type="SUPFAM" id="SSF50952">
    <property type="entry name" value="Soluble quinoprotein glucose dehydrogenase"/>
    <property type="match status" value="1"/>
</dbReference>
<evidence type="ECO:0000313" key="7">
    <source>
        <dbReference type="Proteomes" id="UP000192276"/>
    </source>
</evidence>
<dbReference type="PROSITE" id="PS50835">
    <property type="entry name" value="IG_LIKE"/>
    <property type="match status" value="1"/>
</dbReference>
<dbReference type="Gene3D" id="2.60.40.10">
    <property type="entry name" value="Immunoglobulins"/>
    <property type="match status" value="1"/>
</dbReference>
<dbReference type="InterPro" id="IPR036179">
    <property type="entry name" value="Ig-like_dom_sf"/>
</dbReference>
<dbReference type="OrthoDB" id="9770043at2"/>
<dbReference type="Gene3D" id="2.120.10.30">
    <property type="entry name" value="TolB, C-terminal domain"/>
    <property type="match status" value="1"/>
</dbReference>
<dbReference type="InterPro" id="IPR008979">
    <property type="entry name" value="Galactose-bd-like_sf"/>
</dbReference>
<keyword evidence="7" id="KW-1185">Reference proteome</keyword>
<dbReference type="Pfam" id="PF07995">
    <property type="entry name" value="GSDH"/>
    <property type="match status" value="1"/>
</dbReference>
<dbReference type="AlphaFoldDB" id="A0A1V9F5F5"/>
<evidence type="ECO:0000259" key="5">
    <source>
        <dbReference type="PROSITE" id="PS50835"/>
    </source>
</evidence>
<dbReference type="SUPFAM" id="SSF49785">
    <property type="entry name" value="Galactose-binding domain-like"/>
    <property type="match status" value="1"/>
</dbReference>
<feature type="domain" description="F5/8 type C" evidence="4">
    <location>
        <begin position="815"/>
        <end position="957"/>
    </location>
</feature>
<dbReference type="NCBIfam" id="TIGR04183">
    <property type="entry name" value="Por_Secre_tail"/>
    <property type="match status" value="1"/>
</dbReference>
<dbReference type="InterPro" id="IPR013783">
    <property type="entry name" value="Ig-like_fold"/>
</dbReference>
<dbReference type="InterPro" id="IPR011042">
    <property type="entry name" value="6-blade_b-propeller_TolB-like"/>
</dbReference>
<evidence type="ECO:0008006" key="8">
    <source>
        <dbReference type="Google" id="ProtNLM"/>
    </source>
</evidence>